<feature type="region of interest" description="Disordered" evidence="1">
    <location>
        <begin position="115"/>
        <end position="134"/>
    </location>
</feature>
<gene>
    <name evidence="3" type="ORF">PUMCH_000215</name>
</gene>
<protein>
    <submittedName>
        <fullName evidence="3">Uncharacterized protein</fullName>
    </submittedName>
</protein>
<dbReference type="RefSeq" id="XP_062875379.1">
    <property type="nucleotide sequence ID" value="XM_063019309.1"/>
</dbReference>
<sequence length="467" mass="51197">MSQSSFRVDGLASPLRSSFRHSIHSLLRPSTRSPVRSSSSSQYSGSKADVRAQSSTAHDSRKLISKIDFADSESSHSHISVEAEADAATIYSIIQDYEVTQNFLFDEDFDSTTETEVKASKGTTESRSAGTSIESGQIPVEDSNIFSNNSALESSPITFVTLTKTEKPSIIDVQKKTLLILSTEISFSGGSNESAHAGEIGNMSIAYHPESRVSVTTPMKPQFSPAASQRVSMQNSLNDRTRSSGAYQTIHSRQESGHLDGVDSAKSFFAGQEMDPDCSGVFSTISYDVASGPFPYTTKAHRPAPLVVSDVSLGQSAAELVNPCYRNPILGMQEPSYSPTVPTAFPTRDSTEKQRLHRNMLFASTENLIELQENPDLNYSWAKWSLMMISAFLVVPIFFLLALGMLDKSGFYYHDFVRSDEKIVGGLKYHQRYTANQKILSFFLGVLWLSTILSMIGVGFGLGLTRL</sequence>
<feature type="region of interest" description="Disordered" evidence="1">
    <location>
        <begin position="26"/>
        <end position="57"/>
    </location>
</feature>
<evidence type="ECO:0000313" key="4">
    <source>
        <dbReference type="Proteomes" id="UP001338582"/>
    </source>
</evidence>
<feature type="compositionally biased region" description="Polar residues" evidence="1">
    <location>
        <begin position="121"/>
        <end position="134"/>
    </location>
</feature>
<proteinExistence type="predicted"/>
<keyword evidence="2" id="KW-1133">Transmembrane helix</keyword>
<reference evidence="3 4" key="1">
    <citation type="submission" date="2023-10" db="EMBL/GenBank/DDBJ databases">
        <title>Draft Genome Sequence of Candida saopaulonensis from a very Premature Infant with Sepsis.</title>
        <authorList>
            <person name="Ning Y."/>
            <person name="Dai R."/>
            <person name="Xiao M."/>
            <person name="Xu Y."/>
            <person name="Yan Q."/>
            <person name="Zhang L."/>
        </authorList>
    </citation>
    <scope>NUCLEOTIDE SEQUENCE [LARGE SCALE GENOMIC DNA]</scope>
    <source>
        <strain evidence="3 4">19XY460</strain>
    </source>
</reference>
<dbReference type="EMBL" id="CP138894">
    <property type="protein sequence ID" value="WPK22992.1"/>
    <property type="molecule type" value="Genomic_DNA"/>
</dbReference>
<accession>A0AAX4H4S8</accession>
<feature type="compositionally biased region" description="Low complexity" evidence="1">
    <location>
        <begin position="26"/>
        <end position="46"/>
    </location>
</feature>
<dbReference type="KEGG" id="asau:88171284"/>
<organism evidence="3 4">
    <name type="scientific">Australozyma saopauloensis</name>
    <dbReference type="NCBI Taxonomy" id="291208"/>
    <lineage>
        <taxon>Eukaryota</taxon>
        <taxon>Fungi</taxon>
        <taxon>Dikarya</taxon>
        <taxon>Ascomycota</taxon>
        <taxon>Saccharomycotina</taxon>
        <taxon>Pichiomycetes</taxon>
        <taxon>Metschnikowiaceae</taxon>
        <taxon>Australozyma</taxon>
    </lineage>
</organism>
<keyword evidence="2" id="KW-0472">Membrane</keyword>
<dbReference type="Proteomes" id="UP001338582">
    <property type="component" value="Chromosome 1"/>
</dbReference>
<evidence type="ECO:0000313" key="3">
    <source>
        <dbReference type="EMBL" id="WPK22992.1"/>
    </source>
</evidence>
<keyword evidence="2" id="KW-0812">Transmembrane</keyword>
<keyword evidence="4" id="KW-1185">Reference proteome</keyword>
<dbReference type="AlphaFoldDB" id="A0AAX4H4S8"/>
<dbReference type="GeneID" id="88171284"/>
<name>A0AAX4H4S8_9ASCO</name>
<feature type="transmembrane region" description="Helical" evidence="2">
    <location>
        <begin position="384"/>
        <end position="406"/>
    </location>
</feature>
<feature type="transmembrane region" description="Helical" evidence="2">
    <location>
        <begin position="439"/>
        <end position="464"/>
    </location>
</feature>
<evidence type="ECO:0000256" key="2">
    <source>
        <dbReference type="SAM" id="Phobius"/>
    </source>
</evidence>
<evidence type="ECO:0000256" key="1">
    <source>
        <dbReference type="SAM" id="MobiDB-lite"/>
    </source>
</evidence>